<comment type="similarity">
    <text evidence="1">Belongs to the helicase family.</text>
</comment>
<dbReference type="GO" id="GO:0016887">
    <property type="term" value="F:ATP hydrolysis activity"/>
    <property type="evidence" value="ECO:0007669"/>
    <property type="project" value="RHEA"/>
</dbReference>
<keyword evidence="1" id="KW-0233">DNA recombination</keyword>
<reference evidence="3" key="1">
    <citation type="submission" date="2015-07" db="EMBL/GenBank/DDBJ databases">
        <title>MeaNS - Measles Nucleotide Surveillance Program.</title>
        <authorList>
            <person name="Tran T."/>
            <person name="Druce J."/>
        </authorList>
    </citation>
    <scope>NUCLEOTIDE SEQUENCE</scope>
    <source>
        <strain evidence="3">UCB-OBI-ISO-001</strain>
        <tissue evidence="3">Gonad</tissue>
    </source>
</reference>
<keyword evidence="1" id="KW-0378">Hydrolase</keyword>
<name>A0A0L8FL60_OCTBM</name>
<dbReference type="InterPro" id="IPR027417">
    <property type="entry name" value="P-loop_NTPase"/>
</dbReference>
<dbReference type="Gene3D" id="3.40.50.300">
    <property type="entry name" value="P-loop containing nucleotide triphosphate hydrolases"/>
    <property type="match status" value="1"/>
</dbReference>
<dbReference type="GO" id="GO:0006310">
    <property type="term" value="P:DNA recombination"/>
    <property type="evidence" value="ECO:0007669"/>
    <property type="project" value="UniProtKB-KW"/>
</dbReference>
<dbReference type="InterPro" id="IPR010285">
    <property type="entry name" value="DNA_helicase_pif1-like_DEAD"/>
</dbReference>
<dbReference type="SUPFAM" id="SSF52540">
    <property type="entry name" value="P-loop containing nucleoside triphosphate hydrolases"/>
    <property type="match status" value="1"/>
</dbReference>
<dbReference type="EC" id="5.6.2.3" evidence="1"/>
<dbReference type="GO" id="GO:0000723">
    <property type="term" value="P:telomere maintenance"/>
    <property type="evidence" value="ECO:0007669"/>
    <property type="project" value="InterPro"/>
</dbReference>
<dbReference type="GO" id="GO:0043139">
    <property type="term" value="F:5'-3' DNA helicase activity"/>
    <property type="evidence" value="ECO:0007669"/>
    <property type="project" value="UniProtKB-EC"/>
</dbReference>
<dbReference type="EMBL" id="KQ429424">
    <property type="protein sequence ID" value="KOF65402.1"/>
    <property type="molecule type" value="Genomic_DNA"/>
</dbReference>
<feature type="non-terminal residue" evidence="3">
    <location>
        <position position="625"/>
    </location>
</feature>
<organism evidence="3">
    <name type="scientific">Octopus bimaculoides</name>
    <name type="common">California two-spotted octopus</name>
    <dbReference type="NCBI Taxonomy" id="37653"/>
    <lineage>
        <taxon>Eukaryota</taxon>
        <taxon>Metazoa</taxon>
        <taxon>Spiralia</taxon>
        <taxon>Lophotrochozoa</taxon>
        <taxon>Mollusca</taxon>
        <taxon>Cephalopoda</taxon>
        <taxon>Coleoidea</taxon>
        <taxon>Octopodiformes</taxon>
        <taxon>Octopoda</taxon>
        <taxon>Incirrata</taxon>
        <taxon>Octopodidae</taxon>
        <taxon>Octopus</taxon>
    </lineage>
</organism>
<proteinExistence type="inferred from homology"/>
<comment type="catalytic activity">
    <reaction evidence="1">
        <text>ATP + H2O = ADP + phosphate + H(+)</text>
        <dbReference type="Rhea" id="RHEA:13065"/>
        <dbReference type="ChEBI" id="CHEBI:15377"/>
        <dbReference type="ChEBI" id="CHEBI:15378"/>
        <dbReference type="ChEBI" id="CHEBI:30616"/>
        <dbReference type="ChEBI" id="CHEBI:43474"/>
        <dbReference type="ChEBI" id="CHEBI:456216"/>
        <dbReference type="EC" id="5.6.2.3"/>
    </reaction>
</comment>
<keyword evidence="1" id="KW-0347">Helicase</keyword>
<gene>
    <name evidence="3" type="ORF">OCBIM_22015563mg</name>
</gene>
<evidence type="ECO:0000256" key="1">
    <source>
        <dbReference type="RuleBase" id="RU363044"/>
    </source>
</evidence>
<dbReference type="GO" id="GO:0005524">
    <property type="term" value="F:ATP binding"/>
    <property type="evidence" value="ECO:0007669"/>
    <property type="project" value="UniProtKB-KW"/>
</dbReference>
<feature type="domain" description="DNA helicase Pif1-like DEAD-box helicase" evidence="2">
    <location>
        <begin position="320"/>
        <end position="389"/>
    </location>
</feature>
<keyword evidence="1" id="KW-0234">DNA repair</keyword>
<keyword evidence="1" id="KW-0227">DNA damage</keyword>
<protein>
    <recommendedName>
        <fullName evidence="1">ATP-dependent DNA helicase</fullName>
        <ecNumber evidence="1">5.6.2.3</ecNumber>
    </recommendedName>
</protein>
<dbReference type="Pfam" id="PF05970">
    <property type="entry name" value="PIF1"/>
    <property type="match status" value="1"/>
</dbReference>
<dbReference type="PANTHER" id="PTHR10492:SF57">
    <property type="entry name" value="ATP-DEPENDENT DNA HELICASE"/>
    <property type="match status" value="1"/>
</dbReference>
<dbReference type="GO" id="GO:0006281">
    <property type="term" value="P:DNA repair"/>
    <property type="evidence" value="ECO:0007669"/>
    <property type="project" value="UniProtKB-KW"/>
</dbReference>
<accession>A0A0L8FL60</accession>
<evidence type="ECO:0000313" key="3">
    <source>
        <dbReference type="EMBL" id="KOF65402.1"/>
    </source>
</evidence>
<sequence>MVHGPCGRRFNINSPCLKDSVCSKRFPRRFLQETQTGADGYPSYKQRKPEDGSFIATIRQHEVDNRWIVPYCPLLSKTFNAHINVEFYNSIKSIKYVFKYVNESSDAAMFGLQQEYCQDERNQGIAHSLHSSSFVKLIHSLKPCCIHRFHCTTLGMEKNEPQGKQVKMFMDTLALSLTLALTKYTQYIPFNKSASTSIYYCMRDNLAEDFKQQAQLLYPDMEGISNEVYNKTFIDIEDRIATLGGNEQSTCGLPQTFSVLDHLQAYRTILNSVCQHEGQIFLDAHGGTGKTFITKLLLAEVRQHQDIAIAVASSGIAVTLLPGDFRQTLPVIPKGTRADDVQACLKSSTLWHHVTILSLTTNMRTQLHSDQMSTKFAKDILTLGDGKILLDTAGEMEVCPFSSVVNSVDELKHKVFPNFTENYQNHNLLCEKAILAPKKVAVKKINQQLMHCLPSILHTYKSVDTILDKNEVMNYPPEFLNSLEPPGLPLRILPLTLELLLYNGTQLVIKKMMSQVIKAIILSGCGKGDDVFNPRIPLAPSGAKIPFTFRRLQFPLRVSFCMSINKSQGQTLSVAGLILEEPCFSHGQLCVGCSRVGSKRNLFAYAPQGKQGTLFTRCYNHNSQE</sequence>
<comment type="cofactor">
    <cofactor evidence="1">
        <name>Mg(2+)</name>
        <dbReference type="ChEBI" id="CHEBI:18420"/>
    </cofactor>
</comment>
<evidence type="ECO:0000259" key="2">
    <source>
        <dbReference type="Pfam" id="PF05970"/>
    </source>
</evidence>
<keyword evidence="1" id="KW-0547">Nucleotide-binding</keyword>
<dbReference type="AlphaFoldDB" id="A0A0L8FL60"/>
<keyword evidence="1" id="KW-0067">ATP-binding</keyword>
<dbReference type="PANTHER" id="PTHR10492">
    <property type="match status" value="1"/>
</dbReference>
<dbReference type="OrthoDB" id="6152825at2759"/>